<feature type="signal peptide" evidence="2">
    <location>
        <begin position="1"/>
        <end position="18"/>
    </location>
</feature>
<dbReference type="EMBL" id="CP058214">
    <property type="protein sequence ID" value="QPC43737.1"/>
    <property type="molecule type" value="Genomic_DNA"/>
</dbReference>
<sequence>MTRIAAIALGLALSLALAACGEDPASRPYQGYVEGEFLLVGAKVTGQLATLNVAAGDAVEAGDRLFGLDPKQAEARRTEAAARLKQAEAELQNLLKGKRPLEIAVIEAQVDEARARLALADAQYKRIDRLTGEHVASQSQLDDARMSRDVAKAELERLKRELETARLPAREDEIEASRRNVNAARATLDAVATELDDLTQSAPRAGQVQEIFYREGEIVPAGRPVVSLLPPDNRKIRFFVPEAGLSAVSLGEEVTVSCDGCPQPLRARISFVSDEAEYTPPVIFSVESRKKLVYKVEAVPTGPAAALKPGQPVDVALSPGGP</sequence>
<dbReference type="GO" id="GO:0005886">
    <property type="term" value="C:plasma membrane"/>
    <property type="evidence" value="ECO:0007669"/>
    <property type="project" value="TreeGrafter"/>
</dbReference>
<evidence type="ECO:0000313" key="4">
    <source>
        <dbReference type="EMBL" id="QPC43737.1"/>
    </source>
</evidence>
<evidence type="ECO:0000259" key="3">
    <source>
        <dbReference type="Pfam" id="PF25881"/>
    </source>
</evidence>
<evidence type="ECO:0000256" key="1">
    <source>
        <dbReference type="SAM" id="Coils"/>
    </source>
</evidence>
<dbReference type="SUPFAM" id="SSF111369">
    <property type="entry name" value="HlyD-like secretion proteins"/>
    <property type="match status" value="2"/>
</dbReference>
<proteinExistence type="predicted"/>
<dbReference type="Proteomes" id="UP000593594">
    <property type="component" value="Chromosome"/>
</dbReference>
<dbReference type="Gene3D" id="2.40.30.170">
    <property type="match status" value="1"/>
</dbReference>
<dbReference type="PANTHER" id="PTHR30438:SF2">
    <property type="entry name" value="MEMBRANE PROTEIN"/>
    <property type="match status" value="1"/>
</dbReference>
<reference evidence="4 5" key="1">
    <citation type="submission" date="2020-06" db="EMBL/GenBank/DDBJ databases">
        <title>Genome sequence of 2 isolates from Red Sea Mangroves.</title>
        <authorList>
            <person name="Sefrji F."/>
            <person name="Michoud G."/>
            <person name="Merlino G."/>
            <person name="Daffonchio D."/>
        </authorList>
    </citation>
    <scope>NUCLEOTIDE SEQUENCE [LARGE SCALE GENOMIC DNA]</scope>
    <source>
        <strain evidence="4 5">R1DC25</strain>
    </source>
</reference>
<feature type="coiled-coil region" evidence="1">
    <location>
        <begin position="77"/>
        <end position="201"/>
    </location>
</feature>
<evidence type="ECO:0000256" key="2">
    <source>
        <dbReference type="SAM" id="SignalP"/>
    </source>
</evidence>
<dbReference type="InterPro" id="IPR059052">
    <property type="entry name" value="HH_YbhG-like"/>
</dbReference>
<dbReference type="Pfam" id="PF25881">
    <property type="entry name" value="HH_YBHG"/>
    <property type="match status" value="1"/>
</dbReference>
<gene>
    <name evidence="4" type="ORF">HW532_14195</name>
</gene>
<protein>
    <submittedName>
        <fullName evidence="4">HlyD family efflux transporter periplasmic adaptor subunit</fullName>
    </submittedName>
</protein>
<keyword evidence="2" id="KW-0732">Signal</keyword>
<dbReference type="Gene3D" id="1.10.287.470">
    <property type="entry name" value="Helix hairpin bin"/>
    <property type="match status" value="1"/>
</dbReference>
<dbReference type="PANTHER" id="PTHR30438">
    <property type="entry name" value="36 KDA ANTIGEN-RELATED"/>
    <property type="match status" value="1"/>
</dbReference>
<dbReference type="AlphaFoldDB" id="A0A7S8HCH5"/>
<dbReference type="RefSeq" id="WP_213161100.1">
    <property type="nucleotide sequence ID" value="NZ_CP058214.1"/>
</dbReference>
<feature type="domain" description="YbhG-like alpha-helical hairpin" evidence="3">
    <location>
        <begin position="68"/>
        <end position="197"/>
    </location>
</feature>
<dbReference type="KEGG" id="kmn:HW532_14195"/>
<keyword evidence="1" id="KW-0175">Coiled coil</keyword>
<evidence type="ECO:0000313" key="5">
    <source>
        <dbReference type="Proteomes" id="UP000593594"/>
    </source>
</evidence>
<organism evidence="4 5">
    <name type="scientific">Kaustia mangrovi</name>
    <dbReference type="NCBI Taxonomy" id="2593653"/>
    <lineage>
        <taxon>Bacteria</taxon>
        <taxon>Pseudomonadati</taxon>
        <taxon>Pseudomonadota</taxon>
        <taxon>Alphaproteobacteria</taxon>
        <taxon>Hyphomicrobiales</taxon>
        <taxon>Parvibaculaceae</taxon>
        <taxon>Kaustia</taxon>
    </lineage>
</organism>
<feature type="chain" id="PRO_5032730730" evidence="2">
    <location>
        <begin position="19"/>
        <end position="322"/>
    </location>
</feature>
<dbReference type="PROSITE" id="PS51257">
    <property type="entry name" value="PROKAR_LIPOPROTEIN"/>
    <property type="match status" value="1"/>
</dbReference>
<keyword evidence="5" id="KW-1185">Reference proteome</keyword>
<name>A0A7S8HCH5_9HYPH</name>
<dbReference type="Gene3D" id="2.40.50.100">
    <property type="match status" value="1"/>
</dbReference>
<accession>A0A7S8HCH5</accession>